<dbReference type="PANTHER" id="PTHR37827">
    <property type="entry name" value="TUDOR DOMAIN-CONTAINING PROTEIN"/>
    <property type="match status" value="1"/>
</dbReference>
<dbReference type="OrthoDB" id="9802640at2"/>
<sequence>MTGHALSPPSRPERCELCRRAAPLTRHHLIPRTLHGKARYRRRFDRAERLSAILWVCHACHRHIHALFSERELADHYRSREALLGHPEVQTFVAWLATKPAGFEPKRPTRRRR</sequence>
<evidence type="ECO:0008006" key="3">
    <source>
        <dbReference type="Google" id="ProtNLM"/>
    </source>
</evidence>
<reference evidence="1 2" key="1">
    <citation type="submission" date="2019-06" db="EMBL/GenBank/DDBJ databases">
        <title>Whole genome shotgun sequence of Halomonas halmophila NBRC 15537.</title>
        <authorList>
            <person name="Hosoyama A."/>
            <person name="Uohara A."/>
            <person name="Ohji S."/>
            <person name="Ichikawa N."/>
        </authorList>
    </citation>
    <scope>NUCLEOTIDE SEQUENCE [LARGE SCALE GENOMIC DNA]</scope>
    <source>
        <strain evidence="1 2">NBRC 15537</strain>
    </source>
</reference>
<dbReference type="PANTHER" id="PTHR37827:SF1">
    <property type="entry name" value="HNH DOMAIN-CONTAINING PROTEIN"/>
    <property type="match status" value="1"/>
</dbReference>
<dbReference type="EMBL" id="BJOC01000026">
    <property type="protein sequence ID" value="GED23013.1"/>
    <property type="molecule type" value="Genomic_DNA"/>
</dbReference>
<gene>
    <name evidence="1" type="ORF">HHA01_19900</name>
</gene>
<organism evidence="1 2">
    <name type="scientific">Halomonas halmophila</name>
    <dbReference type="NCBI Taxonomy" id="252"/>
    <lineage>
        <taxon>Bacteria</taxon>
        <taxon>Pseudomonadati</taxon>
        <taxon>Pseudomonadota</taxon>
        <taxon>Gammaproteobacteria</taxon>
        <taxon>Oceanospirillales</taxon>
        <taxon>Halomonadaceae</taxon>
        <taxon>Halomonas</taxon>
    </lineage>
</organism>
<accession>A0A4Y4F161</accession>
<dbReference type="RefSeq" id="WP_141320302.1">
    <property type="nucleotide sequence ID" value="NZ_BJOC01000026.1"/>
</dbReference>
<keyword evidence="2" id="KW-1185">Reference proteome</keyword>
<name>A0A4Y4F161_9GAMM</name>
<protein>
    <recommendedName>
        <fullName evidence="3">HNH domain-containing protein</fullName>
    </recommendedName>
</protein>
<dbReference type="AlphaFoldDB" id="A0A4Y4F161"/>
<dbReference type="Proteomes" id="UP000319812">
    <property type="component" value="Unassembled WGS sequence"/>
</dbReference>
<evidence type="ECO:0000313" key="1">
    <source>
        <dbReference type="EMBL" id="GED23013.1"/>
    </source>
</evidence>
<evidence type="ECO:0000313" key="2">
    <source>
        <dbReference type="Proteomes" id="UP000319812"/>
    </source>
</evidence>
<comment type="caution">
    <text evidence="1">The sequence shown here is derived from an EMBL/GenBank/DDBJ whole genome shotgun (WGS) entry which is preliminary data.</text>
</comment>
<proteinExistence type="predicted"/>